<evidence type="ECO:0000256" key="11">
    <source>
        <dbReference type="ARBA" id="ARBA00023136"/>
    </source>
</evidence>
<evidence type="ECO:0000256" key="5">
    <source>
        <dbReference type="ARBA" id="ARBA00022692"/>
    </source>
</evidence>
<evidence type="ECO:0000256" key="12">
    <source>
        <dbReference type="PIRSR" id="PIRSR602401-1"/>
    </source>
</evidence>
<dbReference type="InterPro" id="IPR036396">
    <property type="entry name" value="Cyt_P450_sf"/>
</dbReference>
<evidence type="ECO:0000256" key="2">
    <source>
        <dbReference type="ARBA" id="ARBA00004167"/>
    </source>
</evidence>
<keyword evidence="5 14" id="KW-0812">Transmembrane</keyword>
<dbReference type="CDD" id="cd11058">
    <property type="entry name" value="CYP60B-like"/>
    <property type="match status" value="1"/>
</dbReference>
<comment type="similarity">
    <text evidence="3 13">Belongs to the cytochrome P450 family.</text>
</comment>
<dbReference type="PROSITE" id="PS00086">
    <property type="entry name" value="CYTOCHROME_P450"/>
    <property type="match status" value="1"/>
</dbReference>
<dbReference type="GO" id="GO:0020037">
    <property type="term" value="F:heme binding"/>
    <property type="evidence" value="ECO:0007669"/>
    <property type="project" value="InterPro"/>
</dbReference>
<dbReference type="KEGG" id="aalt:CC77DRAFT_544438"/>
<dbReference type="OMA" id="VRMYNFT"/>
<evidence type="ECO:0000313" key="18">
    <source>
        <dbReference type="Proteomes" id="UP000291422"/>
    </source>
</evidence>
<proteinExistence type="inferred from homology"/>
<dbReference type="Proteomes" id="UP000077248">
    <property type="component" value="Unassembled WGS sequence"/>
</dbReference>
<dbReference type="GO" id="GO:0016705">
    <property type="term" value="F:oxidoreductase activity, acting on paired donors, with incorporation or reduction of molecular oxygen"/>
    <property type="evidence" value="ECO:0007669"/>
    <property type="project" value="InterPro"/>
</dbReference>
<dbReference type="InterPro" id="IPR017972">
    <property type="entry name" value="Cyt_P450_CS"/>
</dbReference>
<evidence type="ECO:0000256" key="1">
    <source>
        <dbReference type="ARBA" id="ARBA00001971"/>
    </source>
</evidence>
<dbReference type="PRINTS" id="PR00463">
    <property type="entry name" value="EP450I"/>
</dbReference>
<keyword evidence="6 12" id="KW-0479">Metal-binding</keyword>
<evidence type="ECO:0000256" key="4">
    <source>
        <dbReference type="ARBA" id="ARBA00022617"/>
    </source>
</evidence>
<evidence type="ECO:0000256" key="10">
    <source>
        <dbReference type="ARBA" id="ARBA00023033"/>
    </source>
</evidence>
<dbReference type="AlphaFoldDB" id="A0A177DYH2"/>
<keyword evidence="17" id="KW-1185">Reference proteome</keyword>
<dbReference type="Proteomes" id="UP000291422">
    <property type="component" value="Unassembled WGS sequence"/>
</dbReference>
<dbReference type="GO" id="GO:0005506">
    <property type="term" value="F:iron ion binding"/>
    <property type="evidence" value="ECO:0007669"/>
    <property type="project" value="InterPro"/>
</dbReference>
<accession>A0A177DYH2</accession>
<keyword evidence="10 13" id="KW-0503">Monooxygenase</keyword>
<reference evidence="16" key="3">
    <citation type="journal article" date="2019" name="J. ISSAAS">
        <title>Genomics, evolutionary history and diagnostics of the Alternaria alternata species group including apple and Asian pear pathotypes.</title>
        <authorList>
            <person name="Armitage A.D."/>
            <person name="Cockerton H.M."/>
            <person name="Sreenivasaprasad S."/>
            <person name="Woodhall J."/>
            <person name="Lane C."/>
            <person name="Harrison R.J."/>
            <person name="Clarkson J.P."/>
        </authorList>
    </citation>
    <scope>NUCLEOTIDE SEQUENCE</scope>
    <source>
        <strain evidence="16">FERA 1177</strain>
    </source>
</reference>
<keyword evidence="9 12" id="KW-0408">Iron</keyword>
<dbReference type="InterPro" id="IPR050121">
    <property type="entry name" value="Cytochrome_P450_monoxygenase"/>
</dbReference>
<dbReference type="FunFam" id="1.10.630.10:FF:000047">
    <property type="entry name" value="Cytochrome P450 monooxygenase"/>
    <property type="match status" value="1"/>
</dbReference>
<evidence type="ECO:0000313" key="15">
    <source>
        <dbReference type="EMBL" id="OAG24785.1"/>
    </source>
</evidence>
<feature type="transmembrane region" description="Helical" evidence="14">
    <location>
        <begin position="20"/>
        <end position="42"/>
    </location>
</feature>
<protein>
    <submittedName>
        <fullName evidence="15">Cytochrome P450</fullName>
    </submittedName>
</protein>
<dbReference type="InterPro" id="IPR001128">
    <property type="entry name" value="Cyt_P450"/>
</dbReference>
<dbReference type="GeneID" id="29117698"/>
<evidence type="ECO:0000256" key="3">
    <source>
        <dbReference type="ARBA" id="ARBA00010617"/>
    </source>
</evidence>
<reference evidence="15 17" key="1">
    <citation type="submission" date="2016-05" db="EMBL/GenBank/DDBJ databases">
        <title>Comparative analysis of secretome profiles of manganese(II)-oxidizing ascomycete fungi.</title>
        <authorList>
            <consortium name="DOE Joint Genome Institute"/>
            <person name="Zeiner C.A."/>
            <person name="Purvine S.O."/>
            <person name="Zink E.M."/>
            <person name="Wu S."/>
            <person name="Pasa-Tolic L."/>
            <person name="Chaput D.L."/>
            <person name="Haridas S."/>
            <person name="Grigoriev I.V."/>
            <person name="Santelli C.M."/>
            <person name="Hansel C.M."/>
        </authorList>
    </citation>
    <scope>NUCLEOTIDE SEQUENCE [LARGE SCALE GENOMIC DNA]</scope>
    <source>
        <strain evidence="15 17">SRC1lrK2f</strain>
    </source>
</reference>
<dbReference type="RefSeq" id="XP_018390206.1">
    <property type="nucleotide sequence ID" value="XM_018532104.1"/>
</dbReference>
<name>A0A177DYH2_ALTAL</name>
<keyword evidence="8 13" id="KW-0560">Oxidoreductase</keyword>
<evidence type="ECO:0000313" key="16">
    <source>
        <dbReference type="EMBL" id="RYN84105.1"/>
    </source>
</evidence>
<dbReference type="SUPFAM" id="SSF48264">
    <property type="entry name" value="Cytochrome P450"/>
    <property type="match status" value="1"/>
</dbReference>
<reference evidence="18" key="2">
    <citation type="journal article" date="2019" name="bioRxiv">
        <title>Genomics, evolutionary history and diagnostics of the Alternaria alternata species group including apple and Asian pear pathotypes.</title>
        <authorList>
            <person name="Armitage A.D."/>
            <person name="Cockerton H.M."/>
            <person name="Sreenivasaprasad S."/>
            <person name="Woodhall J.W."/>
            <person name="Lane C.R."/>
            <person name="Harrison R.J."/>
            <person name="Clarkson J.P."/>
        </authorList>
    </citation>
    <scope>NUCLEOTIDE SEQUENCE [LARGE SCALE GENOMIC DNA]</scope>
    <source>
        <strain evidence="18">FERA 1177</strain>
    </source>
</reference>
<keyword evidence="7 14" id="KW-1133">Transmembrane helix</keyword>
<evidence type="ECO:0000256" key="8">
    <source>
        <dbReference type="ARBA" id="ARBA00023002"/>
    </source>
</evidence>
<evidence type="ECO:0000256" key="6">
    <source>
        <dbReference type="ARBA" id="ARBA00022723"/>
    </source>
</evidence>
<dbReference type="Pfam" id="PF00067">
    <property type="entry name" value="p450"/>
    <property type="match status" value="1"/>
</dbReference>
<evidence type="ECO:0000256" key="7">
    <source>
        <dbReference type="ARBA" id="ARBA00022989"/>
    </source>
</evidence>
<dbReference type="GO" id="GO:0016020">
    <property type="term" value="C:membrane"/>
    <property type="evidence" value="ECO:0007669"/>
    <property type="project" value="UniProtKB-SubCell"/>
</dbReference>
<dbReference type="EMBL" id="PDXD01000001">
    <property type="protein sequence ID" value="RYN84105.1"/>
    <property type="molecule type" value="Genomic_DNA"/>
</dbReference>
<dbReference type="PANTHER" id="PTHR24305:SF210">
    <property type="entry name" value="CYTOCHROME P450 MONOOXYGENASE ASQL-RELATED"/>
    <property type="match status" value="1"/>
</dbReference>
<sequence>MASTSAKGPTGLSKLLNITSASQIVGALLGFLVVRFVARAIYRVYFHPLRHFPGPKLNAATRIPFHIAIWKGTRDKLFQDLHRKYGHIVRVNHDELSVTDPNAWKDIYGHGTKGTAGSVPHKDWFKYGSSPNGAVSIILARDQDHSRQRKIFTPAFSDRALKQQEPLFVKYVDKLVTRLRQTVENNPNEKLDMVRLYNFCTFDVMGDLTFGEPLHMLDKGDYDPWVSTIFASLKVGSYLSVMMAYPWLWRAFKKYVPESVNKRRMDHFNHSVTRVTKRLDKGRDTEGVDLWDLVLGQKEGRGLTRGEMDANSSIFMIAGTETTATLVSGLTYLLLRNPECMEKLNDEIRGAFASDADMTMEQLAALPYLASCLKEAFRLYPPVPLGLPRLTPQDGSTVVGQFIPPGVVLSIPQHAMYTHEKNFKRPFEFLPQRWLGDPEFDADERQCLQPFSIGSRDCLGKNMAYHEMRLIIAKTLYNFDIELCPESNNWEEQATYILWEKKPLVCKLRPVN</sequence>
<evidence type="ECO:0000256" key="13">
    <source>
        <dbReference type="RuleBase" id="RU000461"/>
    </source>
</evidence>
<keyword evidence="4 12" id="KW-0349">Heme</keyword>
<dbReference type="PRINTS" id="PR00385">
    <property type="entry name" value="P450"/>
</dbReference>
<dbReference type="VEuPathDB" id="FungiDB:CC77DRAFT_544438"/>
<dbReference type="GO" id="GO:0009403">
    <property type="term" value="P:toxin biosynthetic process"/>
    <property type="evidence" value="ECO:0007669"/>
    <property type="project" value="UniProtKB-ARBA"/>
</dbReference>
<evidence type="ECO:0000256" key="14">
    <source>
        <dbReference type="SAM" id="Phobius"/>
    </source>
</evidence>
<feature type="transmembrane region" description="Helical" evidence="14">
    <location>
        <begin position="225"/>
        <end position="248"/>
    </location>
</feature>
<dbReference type="PANTHER" id="PTHR24305">
    <property type="entry name" value="CYTOCHROME P450"/>
    <property type="match status" value="1"/>
</dbReference>
<organism evidence="15 17">
    <name type="scientific">Alternaria alternata</name>
    <name type="common">Alternaria rot fungus</name>
    <name type="synonym">Torula alternata</name>
    <dbReference type="NCBI Taxonomy" id="5599"/>
    <lineage>
        <taxon>Eukaryota</taxon>
        <taxon>Fungi</taxon>
        <taxon>Dikarya</taxon>
        <taxon>Ascomycota</taxon>
        <taxon>Pezizomycotina</taxon>
        <taxon>Dothideomycetes</taxon>
        <taxon>Pleosporomycetidae</taxon>
        <taxon>Pleosporales</taxon>
        <taxon>Pleosporineae</taxon>
        <taxon>Pleosporaceae</taxon>
        <taxon>Alternaria</taxon>
        <taxon>Alternaria sect. Alternaria</taxon>
        <taxon>Alternaria alternata complex</taxon>
    </lineage>
</organism>
<dbReference type="EMBL" id="KV441471">
    <property type="protein sequence ID" value="OAG24785.1"/>
    <property type="molecule type" value="Genomic_DNA"/>
</dbReference>
<comment type="cofactor">
    <cofactor evidence="1 12">
        <name>heme</name>
        <dbReference type="ChEBI" id="CHEBI:30413"/>
    </cofactor>
</comment>
<gene>
    <name evidence="16" type="ORF">AA0117_g1462</name>
    <name evidence="15" type="ORF">CC77DRAFT_544438</name>
</gene>
<dbReference type="Gene3D" id="1.10.630.10">
    <property type="entry name" value="Cytochrome P450"/>
    <property type="match status" value="1"/>
</dbReference>
<dbReference type="InterPro" id="IPR002401">
    <property type="entry name" value="Cyt_P450_E_grp-I"/>
</dbReference>
<evidence type="ECO:0000313" key="17">
    <source>
        <dbReference type="Proteomes" id="UP000077248"/>
    </source>
</evidence>
<evidence type="ECO:0000256" key="9">
    <source>
        <dbReference type="ARBA" id="ARBA00023004"/>
    </source>
</evidence>
<feature type="binding site" description="axial binding residue" evidence="12">
    <location>
        <position position="458"/>
    </location>
    <ligand>
        <name>heme</name>
        <dbReference type="ChEBI" id="CHEBI:30413"/>
    </ligand>
    <ligandPart>
        <name>Fe</name>
        <dbReference type="ChEBI" id="CHEBI:18248"/>
    </ligandPart>
</feature>
<comment type="subcellular location">
    <subcellularLocation>
        <location evidence="2">Membrane</location>
        <topology evidence="2">Single-pass membrane protein</topology>
    </subcellularLocation>
</comment>
<keyword evidence="11 14" id="KW-0472">Membrane</keyword>
<dbReference type="GO" id="GO:0004497">
    <property type="term" value="F:monooxygenase activity"/>
    <property type="evidence" value="ECO:0007669"/>
    <property type="project" value="UniProtKB-KW"/>
</dbReference>